<keyword evidence="3" id="KW-1185">Reference proteome</keyword>
<dbReference type="InterPro" id="IPR026960">
    <property type="entry name" value="RVT-Znf"/>
</dbReference>
<dbReference type="STRING" id="22663.A0A2I0JIM5"/>
<evidence type="ECO:0000313" key="3">
    <source>
        <dbReference type="Proteomes" id="UP000233551"/>
    </source>
</evidence>
<proteinExistence type="predicted"/>
<reference evidence="2 3" key="1">
    <citation type="submission" date="2017-11" db="EMBL/GenBank/DDBJ databases">
        <title>De-novo sequencing of pomegranate (Punica granatum L.) genome.</title>
        <authorList>
            <person name="Akparov Z."/>
            <person name="Amiraslanov A."/>
            <person name="Hajiyeva S."/>
            <person name="Abbasov M."/>
            <person name="Kaur K."/>
            <person name="Hamwieh A."/>
            <person name="Solovyev V."/>
            <person name="Salamov A."/>
            <person name="Braich B."/>
            <person name="Kosarev P."/>
            <person name="Mahmoud A."/>
            <person name="Hajiyev E."/>
            <person name="Babayeva S."/>
            <person name="Izzatullayeva V."/>
            <person name="Mammadov A."/>
            <person name="Mammadov A."/>
            <person name="Sharifova S."/>
            <person name="Ojaghi J."/>
            <person name="Eynullazada K."/>
            <person name="Bayramov B."/>
            <person name="Abdulazimova A."/>
            <person name="Shahmuradov I."/>
        </authorList>
    </citation>
    <scope>NUCLEOTIDE SEQUENCE [LARGE SCALE GENOMIC DNA]</scope>
    <source>
        <strain evidence="3">cv. AG2017</strain>
        <tissue evidence="2">Leaf</tissue>
    </source>
</reference>
<organism evidence="2 3">
    <name type="scientific">Punica granatum</name>
    <name type="common">Pomegranate</name>
    <dbReference type="NCBI Taxonomy" id="22663"/>
    <lineage>
        <taxon>Eukaryota</taxon>
        <taxon>Viridiplantae</taxon>
        <taxon>Streptophyta</taxon>
        <taxon>Embryophyta</taxon>
        <taxon>Tracheophyta</taxon>
        <taxon>Spermatophyta</taxon>
        <taxon>Magnoliopsida</taxon>
        <taxon>eudicotyledons</taxon>
        <taxon>Gunneridae</taxon>
        <taxon>Pentapetalae</taxon>
        <taxon>rosids</taxon>
        <taxon>malvids</taxon>
        <taxon>Myrtales</taxon>
        <taxon>Lythraceae</taxon>
        <taxon>Punica</taxon>
    </lineage>
</organism>
<accession>A0A2I0JIM5</accession>
<evidence type="ECO:0000259" key="1">
    <source>
        <dbReference type="Pfam" id="PF13966"/>
    </source>
</evidence>
<name>A0A2I0JIM5_PUNGR</name>
<dbReference type="Proteomes" id="UP000233551">
    <property type="component" value="Unassembled WGS sequence"/>
</dbReference>
<gene>
    <name evidence="2" type="ORF">CRG98_023472</name>
</gene>
<sequence length="251" mass="28920">MVATLKPSNQDRVLWSPHKSRQHSLANAWKCLSPSSPRIEWSNAIQFDGHFPRSSFISWFCVHNTLATKDRLLKWGIQLEAAECELCSMQWETRDHLFFDCPVTKTHHHLRPDEIRLDLALSFDLPYPTKAALVPDKDFSCPDLLTTSCVELRNLLSGSKNSEICGPLTSFNWNEPFSSTHQDLQHRHHLHRLLPYLLAADSAFEGPCPFQEMKPLLFSLRRWRSSSIRPPWPGSLFGRLHFSFDNDLGLC</sequence>
<dbReference type="Pfam" id="PF13966">
    <property type="entry name" value="zf-RVT"/>
    <property type="match status" value="1"/>
</dbReference>
<comment type="caution">
    <text evidence="2">The sequence shown here is derived from an EMBL/GenBank/DDBJ whole genome shotgun (WGS) entry which is preliminary data.</text>
</comment>
<dbReference type="EMBL" id="PGOL01001624">
    <property type="protein sequence ID" value="PKI56118.1"/>
    <property type="molecule type" value="Genomic_DNA"/>
</dbReference>
<evidence type="ECO:0000313" key="2">
    <source>
        <dbReference type="EMBL" id="PKI56118.1"/>
    </source>
</evidence>
<feature type="domain" description="Reverse transcriptase zinc-binding" evidence="1">
    <location>
        <begin position="24"/>
        <end position="105"/>
    </location>
</feature>
<dbReference type="AlphaFoldDB" id="A0A2I0JIM5"/>
<protein>
    <recommendedName>
        <fullName evidence="1">Reverse transcriptase zinc-binding domain-containing protein</fullName>
    </recommendedName>
</protein>